<proteinExistence type="predicted"/>
<protein>
    <recommendedName>
        <fullName evidence="3">Class I SAM-dependent methyltransferase</fullName>
    </recommendedName>
</protein>
<evidence type="ECO:0000313" key="2">
    <source>
        <dbReference type="Proteomes" id="UP001241605"/>
    </source>
</evidence>
<dbReference type="Gene3D" id="3.40.50.150">
    <property type="entry name" value="Vaccinia Virus protein VP39"/>
    <property type="match status" value="1"/>
</dbReference>
<reference evidence="1 2" key="1">
    <citation type="submission" date="2023-05" db="EMBL/GenBank/DDBJ databases">
        <title>YMD87, complete Genome.</title>
        <authorList>
            <person name="Zhang J."/>
            <person name="Xu X."/>
        </authorList>
    </citation>
    <scope>NUCLEOTIDE SEQUENCE [LARGE SCALE GENOMIC DNA]</scope>
    <source>
        <strain evidence="1 2">YMD87</strain>
    </source>
</reference>
<dbReference type="Proteomes" id="UP001241605">
    <property type="component" value="Chromosome"/>
</dbReference>
<name>A0ABY8QF17_9RHOB</name>
<dbReference type="RefSeq" id="WP_282299824.1">
    <property type="nucleotide sequence ID" value="NZ_CP124616.1"/>
</dbReference>
<evidence type="ECO:0000313" key="1">
    <source>
        <dbReference type="EMBL" id="WGW03195.1"/>
    </source>
</evidence>
<dbReference type="EMBL" id="CP124616">
    <property type="protein sequence ID" value="WGW03195.1"/>
    <property type="molecule type" value="Genomic_DNA"/>
</dbReference>
<keyword evidence="2" id="KW-1185">Reference proteome</keyword>
<dbReference type="InterPro" id="IPR029063">
    <property type="entry name" value="SAM-dependent_MTases_sf"/>
</dbReference>
<gene>
    <name evidence="1" type="ORF">QF118_14870</name>
</gene>
<evidence type="ECO:0008006" key="3">
    <source>
        <dbReference type="Google" id="ProtNLM"/>
    </source>
</evidence>
<accession>A0ABY8QF17</accession>
<sequence>MTQVITRPELTLPEAEAALLRAAYDRAEVILEYGSGGSTVMASEMPGKTVFSVESGKEWAQMMRGYLAAHPPAQGTRVDVIWSDIGATKEWGHPVDHSEFQRYPRYALEVWGLPEFRQPDVVLVDGRFRQACALSAAFMATKPVDVYFDDYVQRKHYHKVEEILGPPQITGRMAQFHVTPKPIPPQRLLWLVNFMLRP</sequence>
<organism evidence="1 2">
    <name type="scientific">Tropicibacter oceani</name>
    <dbReference type="NCBI Taxonomy" id="3058420"/>
    <lineage>
        <taxon>Bacteria</taxon>
        <taxon>Pseudomonadati</taxon>
        <taxon>Pseudomonadota</taxon>
        <taxon>Alphaproteobacteria</taxon>
        <taxon>Rhodobacterales</taxon>
        <taxon>Roseobacteraceae</taxon>
        <taxon>Tropicibacter</taxon>
    </lineage>
</organism>